<dbReference type="PANTHER" id="PTHR46484:SF1">
    <property type="entry name" value="SCHWANN CELL MYELIN PROTEIN-RELATED"/>
    <property type="match status" value="1"/>
</dbReference>
<reference evidence="7 8" key="2">
    <citation type="journal article" date="2023" name="Mol. Biol. Evol.">
        <title>Genomics of Secondarily Temperate Adaptation in the Only Non-Antarctic Icefish.</title>
        <authorList>
            <person name="Rivera-Colon A.G."/>
            <person name="Rayamajhi N."/>
            <person name="Minhas B.F."/>
            <person name="Madrigal G."/>
            <person name="Bilyk K.T."/>
            <person name="Yoon V."/>
            <person name="Hune M."/>
            <person name="Gregory S."/>
            <person name="Cheng C.H.C."/>
            <person name="Catchen J.M."/>
        </authorList>
    </citation>
    <scope>NUCLEOTIDE SEQUENCE [LARGE SCALE GENOMIC DNA]</scope>
    <source>
        <strain evidence="7">JMC-PN-2008</strain>
    </source>
</reference>
<organism evidence="7 8">
    <name type="scientific">Eleginops maclovinus</name>
    <name type="common">Patagonian blennie</name>
    <name type="synonym">Eleginus maclovinus</name>
    <dbReference type="NCBI Taxonomy" id="56733"/>
    <lineage>
        <taxon>Eukaryota</taxon>
        <taxon>Metazoa</taxon>
        <taxon>Chordata</taxon>
        <taxon>Craniata</taxon>
        <taxon>Vertebrata</taxon>
        <taxon>Euteleostomi</taxon>
        <taxon>Actinopterygii</taxon>
        <taxon>Neopterygii</taxon>
        <taxon>Teleostei</taxon>
        <taxon>Neoteleostei</taxon>
        <taxon>Acanthomorphata</taxon>
        <taxon>Eupercaria</taxon>
        <taxon>Perciformes</taxon>
        <taxon>Notothenioidei</taxon>
        <taxon>Eleginopidae</taxon>
        <taxon>Eleginops</taxon>
    </lineage>
</organism>
<dbReference type="Proteomes" id="UP001346869">
    <property type="component" value="Unassembled WGS sequence"/>
</dbReference>
<feature type="signal peptide" evidence="5">
    <location>
        <begin position="1"/>
        <end position="22"/>
    </location>
</feature>
<evidence type="ECO:0000313" key="7">
    <source>
        <dbReference type="EMBL" id="KAK5862483.1"/>
    </source>
</evidence>
<dbReference type="InterPro" id="IPR013783">
    <property type="entry name" value="Ig-like_fold"/>
</dbReference>
<comment type="caution">
    <text evidence="7">The sequence shown here is derived from an EMBL/GenBank/DDBJ whole genome shotgun (WGS) entry which is preliminary data.</text>
</comment>
<feature type="domain" description="Ig-like" evidence="6">
    <location>
        <begin position="142"/>
        <end position="232"/>
    </location>
</feature>
<evidence type="ECO:0000313" key="8">
    <source>
        <dbReference type="Proteomes" id="UP001346869"/>
    </source>
</evidence>
<sequence>MAPFTWTLFFACLGLKVSQTEAPSWTIKMPSSVKGLPGSCVVIPCSFEYPDPGKEVTQFIGMWLDASHQLIYHPEKSKITQQYGNRTELLGNVSKKICTLKIDPLKQGDQGPFHFRIVMPDYEKFSYQENTVSITMMSELNPIQFSVKEHVTEGQNVSASCSVSHSCRTSPPVFTWSHSGKEHVQQQEMNDGQTSETSTLKFHPTSADHNKPLQCTVTYKGGQHHKTSRILKVNHAPVNVKVEHKSEVKEGEAVPLRCSCDAYPAANIYWWHNEMGALLHQGNDFTLPNVSRHMGALYCNASNTIGSGKSNPVQFNVLYAPAIAKASSCTSEGNMVKCVCISDSKPPSKLYFVLHDRILPNTKVEKHGSVTIGTLIAELGSTVVVYCLANNTMGSANLTLSSPVSSKMLNLYIIIASLAGGILVMILITVKVVKKWGKYEDTSAPHISSTKEDKDVTLPQYTTTKRKKRYDDVNCSDIHANDHVYGNMENDCDDAIYANM</sequence>
<dbReference type="Pfam" id="PF08205">
    <property type="entry name" value="C2-set_2"/>
    <property type="match status" value="1"/>
</dbReference>
<comment type="subcellular location">
    <subcellularLocation>
        <location evidence="1">Membrane</location>
        <topology evidence="1">Single-pass membrane protein</topology>
    </subcellularLocation>
</comment>
<evidence type="ECO:0000256" key="4">
    <source>
        <dbReference type="SAM" id="Phobius"/>
    </source>
</evidence>
<dbReference type="SUPFAM" id="SSF48726">
    <property type="entry name" value="Immunoglobulin"/>
    <property type="match status" value="3"/>
</dbReference>
<feature type="domain" description="Ig-like" evidence="6">
    <location>
        <begin position="237"/>
        <end position="316"/>
    </location>
</feature>
<feature type="chain" id="PRO_5043055505" description="Ig-like domain-containing protein" evidence="5">
    <location>
        <begin position="23"/>
        <end position="500"/>
    </location>
</feature>
<dbReference type="SMART" id="SM00409">
    <property type="entry name" value="IG"/>
    <property type="match status" value="3"/>
</dbReference>
<keyword evidence="2 4" id="KW-0472">Membrane</keyword>
<dbReference type="InterPro" id="IPR007110">
    <property type="entry name" value="Ig-like_dom"/>
</dbReference>
<evidence type="ECO:0000256" key="3">
    <source>
        <dbReference type="ARBA" id="ARBA00023157"/>
    </source>
</evidence>
<dbReference type="PANTHER" id="PTHR46484">
    <property type="entry name" value="SI:CH211-171H4.5-RELATED"/>
    <property type="match status" value="1"/>
</dbReference>
<evidence type="ECO:0000259" key="6">
    <source>
        <dbReference type="PROSITE" id="PS50835"/>
    </source>
</evidence>
<keyword evidence="4" id="KW-1133">Transmembrane helix</keyword>
<evidence type="ECO:0000256" key="2">
    <source>
        <dbReference type="ARBA" id="ARBA00023136"/>
    </source>
</evidence>
<dbReference type="Pfam" id="PF13895">
    <property type="entry name" value="Ig_2"/>
    <property type="match status" value="1"/>
</dbReference>
<proteinExistence type="predicted"/>
<accession>A0AAN8AJQ0</accession>
<keyword evidence="5" id="KW-0732">Signal</keyword>
<dbReference type="Gene3D" id="2.60.40.10">
    <property type="entry name" value="Immunoglobulins"/>
    <property type="match status" value="3"/>
</dbReference>
<protein>
    <recommendedName>
        <fullName evidence="6">Ig-like domain-containing protein</fullName>
    </recommendedName>
</protein>
<keyword evidence="3" id="KW-1015">Disulfide bond</keyword>
<gene>
    <name evidence="7" type="ORF">PBY51_017874</name>
</gene>
<reference evidence="7 8" key="1">
    <citation type="journal article" date="2023" name="Genes (Basel)">
        <title>Chromosome-Level Genome Assembly and Circadian Gene Repertoire of the Patagonia Blennie Eleginops maclovinus-The Closest Ancestral Proxy of Antarctic Cryonotothenioids.</title>
        <authorList>
            <person name="Cheng C.C."/>
            <person name="Rivera-Colon A.G."/>
            <person name="Minhas B.F."/>
            <person name="Wilson L."/>
            <person name="Rayamajhi N."/>
            <person name="Vargas-Chacoff L."/>
            <person name="Catchen J.M."/>
        </authorList>
    </citation>
    <scope>NUCLEOTIDE SEQUENCE [LARGE SCALE GENOMIC DNA]</scope>
    <source>
        <strain evidence="7">JMC-PN-2008</strain>
    </source>
</reference>
<feature type="transmembrane region" description="Helical" evidence="4">
    <location>
        <begin position="409"/>
        <end position="430"/>
    </location>
</feature>
<dbReference type="EMBL" id="JAUZQC010000012">
    <property type="protein sequence ID" value="KAK5862483.1"/>
    <property type="molecule type" value="Genomic_DNA"/>
</dbReference>
<evidence type="ECO:0000256" key="5">
    <source>
        <dbReference type="SAM" id="SignalP"/>
    </source>
</evidence>
<dbReference type="AlphaFoldDB" id="A0AAN8AJQ0"/>
<name>A0AAN8AJQ0_ELEMC</name>
<keyword evidence="8" id="KW-1185">Reference proteome</keyword>
<dbReference type="GO" id="GO:0016020">
    <property type="term" value="C:membrane"/>
    <property type="evidence" value="ECO:0007669"/>
    <property type="project" value="UniProtKB-SubCell"/>
</dbReference>
<dbReference type="InterPro" id="IPR003599">
    <property type="entry name" value="Ig_sub"/>
</dbReference>
<keyword evidence="4" id="KW-0812">Transmembrane</keyword>
<dbReference type="InterPro" id="IPR036179">
    <property type="entry name" value="Ig-like_dom_sf"/>
</dbReference>
<dbReference type="PROSITE" id="PS50835">
    <property type="entry name" value="IG_LIKE"/>
    <property type="match status" value="2"/>
</dbReference>
<evidence type="ECO:0000256" key="1">
    <source>
        <dbReference type="ARBA" id="ARBA00004167"/>
    </source>
</evidence>
<dbReference type="InterPro" id="IPR013162">
    <property type="entry name" value="CD80_C2-set"/>
</dbReference>